<organism evidence="1 2">
    <name type="scientific">Pontixanthobacter aestiaquae</name>
    <dbReference type="NCBI Taxonomy" id="1509367"/>
    <lineage>
        <taxon>Bacteria</taxon>
        <taxon>Pseudomonadati</taxon>
        <taxon>Pseudomonadota</taxon>
        <taxon>Alphaproteobacteria</taxon>
        <taxon>Sphingomonadales</taxon>
        <taxon>Erythrobacteraceae</taxon>
        <taxon>Pontixanthobacter</taxon>
    </lineage>
</organism>
<accession>A0A844Z3V0</accession>
<dbReference type="Pfam" id="PF09866">
    <property type="entry name" value="DUF2093"/>
    <property type="match status" value="1"/>
</dbReference>
<protein>
    <submittedName>
        <fullName evidence="1">DUF2093 domain-containing protein</fullName>
    </submittedName>
</protein>
<name>A0A844Z3V0_9SPHN</name>
<evidence type="ECO:0000313" key="2">
    <source>
        <dbReference type="Proteomes" id="UP000460290"/>
    </source>
</evidence>
<dbReference type="OrthoDB" id="9801906at2"/>
<dbReference type="RefSeq" id="WP_160612506.1">
    <property type="nucleotide sequence ID" value="NZ_JAUFQM010000001.1"/>
</dbReference>
<sequence>MLMSSGNNAAKLAYGPNGFRVIKSGQYVLCAVSGEQIPLDELRYWSVDLQEPYASAEIATRQMIDNS</sequence>
<dbReference type="EMBL" id="WTYZ01000001">
    <property type="protein sequence ID" value="MXO82184.1"/>
    <property type="molecule type" value="Genomic_DNA"/>
</dbReference>
<dbReference type="InterPro" id="IPR018661">
    <property type="entry name" value="DUF2093"/>
</dbReference>
<dbReference type="AlphaFoldDB" id="A0A844Z3V0"/>
<proteinExistence type="predicted"/>
<gene>
    <name evidence="1" type="ORF">GRI35_02190</name>
</gene>
<keyword evidence="2" id="KW-1185">Reference proteome</keyword>
<evidence type="ECO:0000313" key="1">
    <source>
        <dbReference type="EMBL" id="MXO82184.1"/>
    </source>
</evidence>
<reference evidence="1 2" key="1">
    <citation type="submission" date="2019-12" db="EMBL/GenBank/DDBJ databases">
        <title>Genomic-based taxomic classification of the family Erythrobacteraceae.</title>
        <authorList>
            <person name="Xu L."/>
        </authorList>
    </citation>
    <scope>NUCLEOTIDE SEQUENCE [LARGE SCALE GENOMIC DNA]</scope>
    <source>
        <strain evidence="1 2">KCTC 42006</strain>
    </source>
</reference>
<comment type="caution">
    <text evidence="1">The sequence shown here is derived from an EMBL/GenBank/DDBJ whole genome shotgun (WGS) entry which is preliminary data.</text>
</comment>
<dbReference type="Proteomes" id="UP000460290">
    <property type="component" value="Unassembled WGS sequence"/>
</dbReference>